<dbReference type="GO" id="GO:0005829">
    <property type="term" value="C:cytosol"/>
    <property type="evidence" value="ECO:0007669"/>
    <property type="project" value="TreeGrafter"/>
</dbReference>
<dbReference type="InterPro" id="IPR001763">
    <property type="entry name" value="Rhodanese-like_dom"/>
</dbReference>
<evidence type="ECO:0000256" key="2">
    <source>
        <dbReference type="ARBA" id="ARBA00022741"/>
    </source>
</evidence>
<keyword evidence="1" id="KW-0808">Transferase</keyword>
<dbReference type="Gene3D" id="3.40.250.10">
    <property type="entry name" value="Rhodanese-like domain"/>
    <property type="match status" value="1"/>
</dbReference>
<dbReference type="GO" id="GO:0016779">
    <property type="term" value="F:nucleotidyltransferase activity"/>
    <property type="evidence" value="ECO:0007669"/>
    <property type="project" value="TreeGrafter"/>
</dbReference>
<accession>A0A6G7XD84</accession>
<keyword evidence="6" id="KW-1185">Reference proteome</keyword>
<evidence type="ECO:0000313" key="5">
    <source>
        <dbReference type="EMBL" id="QIK62513.1"/>
    </source>
</evidence>
<evidence type="ECO:0000259" key="4">
    <source>
        <dbReference type="PROSITE" id="PS50206"/>
    </source>
</evidence>
<dbReference type="InterPro" id="IPR035985">
    <property type="entry name" value="Ubiquitin-activating_enz"/>
</dbReference>
<dbReference type="InterPro" id="IPR000594">
    <property type="entry name" value="ThiF_NAD_FAD-bd"/>
</dbReference>
<dbReference type="GO" id="GO:0008641">
    <property type="term" value="F:ubiquitin-like modifier activating enzyme activity"/>
    <property type="evidence" value="ECO:0007669"/>
    <property type="project" value="InterPro"/>
</dbReference>
<dbReference type="InterPro" id="IPR036873">
    <property type="entry name" value="Rhodanese-like_dom_sf"/>
</dbReference>
<gene>
    <name evidence="5" type="ORF">G7068_04285</name>
</gene>
<dbReference type="PANTHER" id="PTHR10953">
    <property type="entry name" value="UBIQUITIN-ACTIVATING ENZYME E1"/>
    <property type="match status" value="1"/>
</dbReference>
<dbReference type="Pfam" id="PF00581">
    <property type="entry name" value="Rhodanese"/>
    <property type="match status" value="1"/>
</dbReference>
<keyword evidence="3" id="KW-0067">ATP-binding</keyword>
<dbReference type="InterPro" id="IPR045886">
    <property type="entry name" value="ThiF/MoeB/HesA"/>
</dbReference>
<dbReference type="AlphaFoldDB" id="A0A6G7XD84"/>
<dbReference type="CDD" id="cd00757">
    <property type="entry name" value="ThiF_MoeB_HesA_family"/>
    <property type="match status" value="1"/>
</dbReference>
<evidence type="ECO:0000313" key="6">
    <source>
        <dbReference type="Proteomes" id="UP000502677"/>
    </source>
</evidence>
<dbReference type="KEGG" id="lvi:G7068_04285"/>
<dbReference type="Pfam" id="PF00899">
    <property type="entry name" value="ThiF"/>
    <property type="match status" value="1"/>
</dbReference>
<dbReference type="FunFam" id="3.40.50.720:FF:000033">
    <property type="entry name" value="Adenylyltransferase and sulfurtransferase MOCS3"/>
    <property type="match status" value="1"/>
</dbReference>
<dbReference type="SUPFAM" id="SSF69572">
    <property type="entry name" value="Activating enzymes of the ubiquitin-like proteins"/>
    <property type="match status" value="1"/>
</dbReference>
<dbReference type="PANTHER" id="PTHR10953:SF102">
    <property type="entry name" value="ADENYLYLTRANSFERASE AND SULFURTRANSFERASE MOCS3"/>
    <property type="match status" value="1"/>
</dbReference>
<dbReference type="Gene3D" id="3.40.50.720">
    <property type="entry name" value="NAD(P)-binding Rossmann-like Domain"/>
    <property type="match status" value="1"/>
</dbReference>
<dbReference type="GO" id="GO:0004792">
    <property type="term" value="F:thiosulfate-cyanide sulfurtransferase activity"/>
    <property type="evidence" value="ECO:0007669"/>
    <property type="project" value="TreeGrafter"/>
</dbReference>
<dbReference type="PROSITE" id="PS50206">
    <property type="entry name" value="RHODANESE_3"/>
    <property type="match status" value="1"/>
</dbReference>
<dbReference type="GO" id="GO:0008146">
    <property type="term" value="F:sulfotransferase activity"/>
    <property type="evidence" value="ECO:0007669"/>
    <property type="project" value="TreeGrafter"/>
</dbReference>
<name>A0A6G7XD84_9MICO</name>
<dbReference type="GO" id="GO:0005524">
    <property type="term" value="F:ATP binding"/>
    <property type="evidence" value="ECO:0007669"/>
    <property type="project" value="UniProtKB-KW"/>
</dbReference>
<feature type="domain" description="Rhodanese" evidence="4">
    <location>
        <begin position="286"/>
        <end position="372"/>
    </location>
</feature>
<organism evidence="5 6">
    <name type="scientific">Leucobacter viscericola</name>
    <dbReference type="NCBI Taxonomy" id="2714935"/>
    <lineage>
        <taxon>Bacteria</taxon>
        <taxon>Bacillati</taxon>
        <taxon>Actinomycetota</taxon>
        <taxon>Actinomycetes</taxon>
        <taxon>Micrococcales</taxon>
        <taxon>Microbacteriaceae</taxon>
        <taxon>Leucobacter</taxon>
    </lineage>
</organism>
<dbReference type="CDD" id="cd00158">
    <property type="entry name" value="RHOD"/>
    <property type="match status" value="1"/>
</dbReference>
<keyword evidence="2" id="KW-0547">Nucleotide-binding</keyword>
<evidence type="ECO:0000256" key="1">
    <source>
        <dbReference type="ARBA" id="ARBA00022679"/>
    </source>
</evidence>
<evidence type="ECO:0000256" key="3">
    <source>
        <dbReference type="ARBA" id="ARBA00022840"/>
    </source>
</evidence>
<protein>
    <submittedName>
        <fullName evidence="5">Molybdopterin biosynthesis protein MoeB</fullName>
    </submittedName>
</protein>
<dbReference type="EMBL" id="CP049863">
    <property type="protein sequence ID" value="QIK62513.1"/>
    <property type="molecule type" value="Genomic_DNA"/>
</dbReference>
<proteinExistence type="predicted"/>
<dbReference type="RefSeq" id="WP_166289392.1">
    <property type="nucleotide sequence ID" value="NZ_CP049863.1"/>
</dbReference>
<sequence length="376" mass="40146">MEAMRDEGPELTAEQRSRAQRQMLLPGFGEQAQRRIAAARVLVVGAGGLGSASVPYLAGAGVGTIGIVDDDRVELSNLHRQVSHGTADIGRAKVDSLADSVRAIDPSIHVVTHNTRLTIENALDIFRDYDLIVDGSDNFPTRYLVADAAELLGLPLVWGSILQFHGQVGVSWRPRYPGYRDLFPSPPAPEDVVDCGTGGVLPGLCGTIGSLLATETLKLLTGIGDPLLGRVLIYDSLRAATRELAFRQDPAAKPVTELIDYELFCAGPDPEPPSVTAAELLALLGAGGVPTLLDVRTVEERERLWITGSESLPLDELEAGSSPLTTPAIVYCERDPRSIRAAKLLIARGGGEVRFLRGGVQELARIAPQLLEGSAR</sequence>
<reference evidence="5 6" key="1">
    <citation type="submission" date="2020-03" db="EMBL/GenBank/DDBJ databases">
        <title>Leucobacter sp. nov., isolated from beetles.</title>
        <authorList>
            <person name="Hyun D.-W."/>
            <person name="Bae J.-W."/>
        </authorList>
    </citation>
    <scope>NUCLEOTIDE SEQUENCE [LARGE SCALE GENOMIC DNA]</scope>
    <source>
        <strain evidence="5 6">HDW9C</strain>
    </source>
</reference>
<dbReference type="Proteomes" id="UP000502677">
    <property type="component" value="Chromosome"/>
</dbReference>
<dbReference type="SMART" id="SM00450">
    <property type="entry name" value="RHOD"/>
    <property type="match status" value="1"/>
</dbReference>